<reference evidence="2 3" key="1">
    <citation type="journal article" date="2017" name="Appl. Environ. Microbiol.">
        <title>Parallel evolution of two clades of a major Atlantic endemic Vibrio parahaemolyticus pathogen lineage by independent acquisition of related pathogenicity islands.</title>
        <authorList>
            <person name="Xu F."/>
            <person name="Gonzalez-Escalona N."/>
            <person name="Drees K.P."/>
            <person name="Sebra R.P."/>
            <person name="Cooper V.S."/>
            <person name="Jones S.H."/>
            <person name="Whistler C.A."/>
        </authorList>
    </citation>
    <scope>NUCLEOTIDE SEQUENCE [LARGE SCALE GENOMIC DNA]</scope>
    <source>
        <strain evidence="2 3">MAVP-3</strain>
    </source>
</reference>
<feature type="region of interest" description="Disordered" evidence="1">
    <location>
        <begin position="106"/>
        <end position="127"/>
    </location>
</feature>
<dbReference type="Proteomes" id="UP000214596">
    <property type="component" value="Unassembled WGS sequence"/>
</dbReference>
<sequence>VTNVGESTTNGATIVDELDKINTSDGKPAFTDYSVAIVSAPTSDRFSINGQYQGNVPLNAAFDLMPGDTVVFEIDGTVAADATGAITNVAKVAGVDSNAVVLDPGTSNLLAQKSTDTPTYTPGSEVR</sequence>
<name>A0A227J732_VIBPH</name>
<evidence type="ECO:0008006" key="4">
    <source>
        <dbReference type="Google" id="ProtNLM"/>
    </source>
</evidence>
<evidence type="ECO:0000256" key="1">
    <source>
        <dbReference type="SAM" id="MobiDB-lite"/>
    </source>
</evidence>
<gene>
    <name evidence="2" type="ORF">CA163_21795</name>
</gene>
<comment type="caution">
    <text evidence="2">The sequence shown here is derived from an EMBL/GenBank/DDBJ whole genome shotgun (WGS) entry which is preliminary data.</text>
</comment>
<protein>
    <recommendedName>
        <fullName evidence="4">DUF11 domain-containing protein</fullName>
    </recommendedName>
</protein>
<proteinExistence type="predicted"/>
<feature type="non-terminal residue" evidence="2">
    <location>
        <position position="127"/>
    </location>
</feature>
<evidence type="ECO:0000313" key="2">
    <source>
        <dbReference type="EMBL" id="OXE30732.1"/>
    </source>
</evidence>
<feature type="non-terminal residue" evidence="2">
    <location>
        <position position="1"/>
    </location>
</feature>
<evidence type="ECO:0000313" key="3">
    <source>
        <dbReference type="Proteomes" id="UP000214596"/>
    </source>
</evidence>
<organism evidence="2 3">
    <name type="scientific">Vibrio parahaemolyticus</name>
    <dbReference type="NCBI Taxonomy" id="670"/>
    <lineage>
        <taxon>Bacteria</taxon>
        <taxon>Pseudomonadati</taxon>
        <taxon>Pseudomonadota</taxon>
        <taxon>Gammaproteobacteria</taxon>
        <taxon>Vibrionales</taxon>
        <taxon>Vibrionaceae</taxon>
        <taxon>Vibrio</taxon>
    </lineage>
</organism>
<dbReference type="AlphaFoldDB" id="A0A227J732"/>
<accession>A0A227J732</accession>
<dbReference type="EMBL" id="NIXT01001923">
    <property type="protein sequence ID" value="OXE30732.1"/>
    <property type="molecule type" value="Genomic_DNA"/>
</dbReference>